<comment type="similarity">
    <text evidence="7">Belongs to the PINc/VapC protein family.</text>
</comment>
<keyword evidence="3" id="KW-0540">Nuclease</keyword>
<keyword evidence="10" id="KW-1185">Reference proteome</keyword>
<dbReference type="InterPro" id="IPR002716">
    <property type="entry name" value="PIN_dom"/>
</dbReference>
<dbReference type="GO" id="GO:0016787">
    <property type="term" value="F:hydrolase activity"/>
    <property type="evidence" value="ECO:0007669"/>
    <property type="project" value="UniProtKB-KW"/>
</dbReference>
<gene>
    <name evidence="9" type="ORF">RS86_01276</name>
</gene>
<proteinExistence type="inferred from homology"/>
<comment type="caution">
    <text evidence="9">The sequence shown here is derived from an EMBL/GenBank/DDBJ whole genome shotgun (WGS) entry which is preliminary data.</text>
</comment>
<dbReference type="InterPro" id="IPR029060">
    <property type="entry name" value="PIN-like_dom_sf"/>
</dbReference>
<feature type="domain" description="PIN" evidence="8">
    <location>
        <begin position="6"/>
        <end position="128"/>
    </location>
</feature>
<keyword evidence="5 9" id="KW-0378">Hydrolase</keyword>
<dbReference type="Proteomes" id="UP000033740">
    <property type="component" value="Unassembled WGS sequence"/>
</dbReference>
<evidence type="ECO:0000256" key="7">
    <source>
        <dbReference type="ARBA" id="ARBA00038093"/>
    </source>
</evidence>
<dbReference type="RefSeq" id="WP_045271351.1">
    <property type="nucleotide sequence ID" value="NZ_JYIX01000030.1"/>
</dbReference>
<evidence type="ECO:0000313" key="10">
    <source>
        <dbReference type="Proteomes" id="UP000033740"/>
    </source>
</evidence>
<accession>A0A0F0LPK7</accession>
<evidence type="ECO:0000256" key="1">
    <source>
        <dbReference type="ARBA" id="ARBA00001946"/>
    </source>
</evidence>
<dbReference type="SUPFAM" id="SSF88723">
    <property type="entry name" value="PIN domain-like"/>
    <property type="match status" value="1"/>
</dbReference>
<keyword evidence="2" id="KW-1277">Toxin-antitoxin system</keyword>
<name>A0A0F0LPK7_9MICO</name>
<evidence type="ECO:0000256" key="6">
    <source>
        <dbReference type="ARBA" id="ARBA00022842"/>
    </source>
</evidence>
<dbReference type="EC" id="3.1.-.-" evidence="9"/>
<sequence length="146" mass="15957">MRRILLIDNSALQRLHRSSTVASAFAQLLEHGELGGCLPQILEEGYSACSADDHRTLVDASARARIFLPPDERVATLAIDLQRRLFEAGIGRSVGVSDLQIAATALRHSDAQQTVTVVHYDADFENVAQVAPAFSHRWIVPRGSVD</sequence>
<evidence type="ECO:0000256" key="2">
    <source>
        <dbReference type="ARBA" id="ARBA00022649"/>
    </source>
</evidence>
<dbReference type="GO" id="GO:0046872">
    <property type="term" value="F:metal ion binding"/>
    <property type="evidence" value="ECO:0007669"/>
    <property type="project" value="UniProtKB-KW"/>
</dbReference>
<dbReference type="STRING" id="582680.RS86_01276"/>
<evidence type="ECO:0000256" key="3">
    <source>
        <dbReference type="ARBA" id="ARBA00022722"/>
    </source>
</evidence>
<dbReference type="EMBL" id="JYIX01000030">
    <property type="protein sequence ID" value="KJL34175.1"/>
    <property type="molecule type" value="Genomic_DNA"/>
</dbReference>
<dbReference type="Pfam" id="PF01850">
    <property type="entry name" value="PIN"/>
    <property type="match status" value="1"/>
</dbReference>
<dbReference type="InterPro" id="IPR050556">
    <property type="entry name" value="Type_II_TA_system_RNase"/>
</dbReference>
<evidence type="ECO:0000256" key="5">
    <source>
        <dbReference type="ARBA" id="ARBA00022801"/>
    </source>
</evidence>
<evidence type="ECO:0000313" key="9">
    <source>
        <dbReference type="EMBL" id="KJL34175.1"/>
    </source>
</evidence>
<keyword evidence="4" id="KW-0479">Metal-binding</keyword>
<reference evidence="9 10" key="1">
    <citation type="submission" date="2015-02" db="EMBL/GenBank/DDBJ databases">
        <title>Draft genome sequences of ten Microbacterium spp. with emphasis on heavy metal contaminated environments.</title>
        <authorList>
            <person name="Corretto E."/>
        </authorList>
    </citation>
    <scope>NUCLEOTIDE SEQUENCE [LARGE SCALE GENOMIC DNA]</scope>
    <source>
        <strain evidence="9 10">ARN176</strain>
    </source>
</reference>
<dbReference type="PATRIC" id="fig|582680.6.peg.1311"/>
<dbReference type="PANTHER" id="PTHR33653:SF1">
    <property type="entry name" value="RIBONUCLEASE VAPC2"/>
    <property type="match status" value="1"/>
</dbReference>
<organism evidence="9 10">
    <name type="scientific">Microbacterium azadirachtae</name>
    <dbReference type="NCBI Taxonomy" id="582680"/>
    <lineage>
        <taxon>Bacteria</taxon>
        <taxon>Bacillati</taxon>
        <taxon>Actinomycetota</taxon>
        <taxon>Actinomycetes</taxon>
        <taxon>Micrococcales</taxon>
        <taxon>Microbacteriaceae</taxon>
        <taxon>Microbacterium</taxon>
    </lineage>
</organism>
<keyword evidence="6" id="KW-0460">Magnesium</keyword>
<dbReference type="PANTHER" id="PTHR33653">
    <property type="entry name" value="RIBONUCLEASE VAPC2"/>
    <property type="match status" value="1"/>
</dbReference>
<dbReference type="AlphaFoldDB" id="A0A0F0LPK7"/>
<comment type="cofactor">
    <cofactor evidence="1">
        <name>Mg(2+)</name>
        <dbReference type="ChEBI" id="CHEBI:18420"/>
    </cofactor>
</comment>
<dbReference type="GO" id="GO:0004518">
    <property type="term" value="F:nuclease activity"/>
    <property type="evidence" value="ECO:0007669"/>
    <property type="project" value="UniProtKB-KW"/>
</dbReference>
<protein>
    <submittedName>
        <fullName evidence="9">Ribonuclease VapC21</fullName>
        <ecNumber evidence="9">3.1.-.-</ecNumber>
    </submittedName>
</protein>
<evidence type="ECO:0000256" key="4">
    <source>
        <dbReference type="ARBA" id="ARBA00022723"/>
    </source>
</evidence>
<dbReference type="Gene3D" id="3.40.50.1010">
    <property type="entry name" value="5'-nuclease"/>
    <property type="match status" value="1"/>
</dbReference>
<evidence type="ECO:0000259" key="8">
    <source>
        <dbReference type="Pfam" id="PF01850"/>
    </source>
</evidence>